<sequence>ELVSNSYEQCSHKDAVSKKYVYKKQNNNIKETTSLFTCKKKST</sequence>
<proteinExistence type="predicted"/>
<organism evidence="1 2">
    <name type="scientific">Gigaspora margarita</name>
    <dbReference type="NCBI Taxonomy" id="4874"/>
    <lineage>
        <taxon>Eukaryota</taxon>
        <taxon>Fungi</taxon>
        <taxon>Fungi incertae sedis</taxon>
        <taxon>Mucoromycota</taxon>
        <taxon>Glomeromycotina</taxon>
        <taxon>Glomeromycetes</taxon>
        <taxon>Diversisporales</taxon>
        <taxon>Gigasporaceae</taxon>
        <taxon>Gigaspora</taxon>
    </lineage>
</organism>
<dbReference type="Proteomes" id="UP000789901">
    <property type="component" value="Unassembled WGS sequence"/>
</dbReference>
<keyword evidence="2" id="KW-1185">Reference proteome</keyword>
<comment type="caution">
    <text evidence="1">The sequence shown here is derived from an EMBL/GenBank/DDBJ whole genome shotgun (WGS) entry which is preliminary data.</text>
</comment>
<accession>A0ABN7X6I1</accession>
<feature type="non-terminal residue" evidence="1">
    <location>
        <position position="1"/>
    </location>
</feature>
<evidence type="ECO:0000313" key="1">
    <source>
        <dbReference type="EMBL" id="CAG8847772.1"/>
    </source>
</evidence>
<feature type="non-terminal residue" evidence="1">
    <location>
        <position position="43"/>
    </location>
</feature>
<reference evidence="1 2" key="1">
    <citation type="submission" date="2021-06" db="EMBL/GenBank/DDBJ databases">
        <authorList>
            <person name="Kallberg Y."/>
            <person name="Tangrot J."/>
            <person name="Rosling A."/>
        </authorList>
    </citation>
    <scope>NUCLEOTIDE SEQUENCE [LARGE SCALE GENOMIC DNA]</scope>
    <source>
        <strain evidence="1 2">120-4 pot B 10/14</strain>
    </source>
</reference>
<protein>
    <submittedName>
        <fullName evidence="1">17775_t:CDS:1</fullName>
    </submittedName>
</protein>
<gene>
    <name evidence="1" type="ORF">GMARGA_LOCUS38839</name>
</gene>
<dbReference type="EMBL" id="CAJVQB010089173">
    <property type="protein sequence ID" value="CAG8847772.1"/>
    <property type="molecule type" value="Genomic_DNA"/>
</dbReference>
<name>A0ABN7X6I1_GIGMA</name>
<evidence type="ECO:0000313" key="2">
    <source>
        <dbReference type="Proteomes" id="UP000789901"/>
    </source>
</evidence>